<dbReference type="PANTHER" id="PTHR46825:SF7">
    <property type="entry name" value="D-ALANYL-D-ALANINE CARBOXYPEPTIDASE"/>
    <property type="match status" value="1"/>
</dbReference>
<dbReference type="EMBL" id="BAABRR010000009">
    <property type="protein sequence ID" value="GAA5519378.1"/>
    <property type="molecule type" value="Genomic_DNA"/>
</dbReference>
<keyword evidence="3" id="KW-1185">Reference proteome</keyword>
<dbReference type="PANTHER" id="PTHR46825">
    <property type="entry name" value="D-ALANYL-D-ALANINE-CARBOXYPEPTIDASE/ENDOPEPTIDASE AMPH"/>
    <property type="match status" value="1"/>
</dbReference>
<sequence length="327" mass="33628">MLAGYGRAMTVLDVAQRLLPRRHRTVLIAVHRGGETLHRTVGAAEGSDGEIGSVSKGMTGLLLHDSIARGEVTTESTLGDTLGLTGALAPVTLGALATHHGGVPPQPAMGPERPLLRRTWRMWARGENPYGDTLAQLIEQAESTALGRPGFVYSNLGFELLGAALARAAGTTFAALLRDRLTVPLGMTDTYAPATRDELRPAALTGTSRRGRPHAAWTGEAIAPAGGVRTTAADLGAFVGALAEGSAPGIGALDPVAEAGRGARIGAAWITLEARGRVVTWHNGRTGGFASFVGVDREARAAVGVVSATAAGFDAAGLRMLDAVARA</sequence>
<protein>
    <recommendedName>
        <fullName evidence="1">Beta-lactamase-related domain-containing protein</fullName>
    </recommendedName>
</protein>
<dbReference type="InterPro" id="IPR001466">
    <property type="entry name" value="Beta-lactam-related"/>
</dbReference>
<dbReference type="InterPro" id="IPR050491">
    <property type="entry name" value="AmpC-like"/>
</dbReference>
<evidence type="ECO:0000259" key="1">
    <source>
        <dbReference type="Pfam" id="PF00144"/>
    </source>
</evidence>
<dbReference type="Proteomes" id="UP001426770">
    <property type="component" value="Unassembled WGS sequence"/>
</dbReference>
<accession>A0ABP9WJI9</accession>
<dbReference type="InterPro" id="IPR012338">
    <property type="entry name" value="Beta-lactam/transpept-like"/>
</dbReference>
<feature type="domain" description="Beta-lactamase-related" evidence="1">
    <location>
        <begin position="23"/>
        <end position="324"/>
    </location>
</feature>
<evidence type="ECO:0000313" key="2">
    <source>
        <dbReference type="EMBL" id="GAA5519378.1"/>
    </source>
</evidence>
<proteinExistence type="predicted"/>
<organism evidence="2 3">
    <name type="scientific">Demequina sediminis</name>
    <dbReference type="NCBI Taxonomy" id="1930058"/>
    <lineage>
        <taxon>Bacteria</taxon>
        <taxon>Bacillati</taxon>
        <taxon>Actinomycetota</taxon>
        <taxon>Actinomycetes</taxon>
        <taxon>Micrococcales</taxon>
        <taxon>Demequinaceae</taxon>
        <taxon>Demequina</taxon>
    </lineage>
</organism>
<evidence type="ECO:0000313" key="3">
    <source>
        <dbReference type="Proteomes" id="UP001426770"/>
    </source>
</evidence>
<reference evidence="2 3" key="1">
    <citation type="submission" date="2024-02" db="EMBL/GenBank/DDBJ databases">
        <title>Lysinimicrobium sediminis NBRC 112286.</title>
        <authorList>
            <person name="Ichikawa N."/>
            <person name="Katano-Makiyama Y."/>
            <person name="Hidaka K."/>
        </authorList>
    </citation>
    <scope>NUCLEOTIDE SEQUENCE [LARGE SCALE GENOMIC DNA]</scope>
    <source>
        <strain evidence="2 3">NBRC 112286</strain>
    </source>
</reference>
<dbReference type="Gene3D" id="3.40.710.10">
    <property type="entry name" value="DD-peptidase/beta-lactamase superfamily"/>
    <property type="match status" value="1"/>
</dbReference>
<dbReference type="SUPFAM" id="SSF56601">
    <property type="entry name" value="beta-lactamase/transpeptidase-like"/>
    <property type="match status" value="1"/>
</dbReference>
<comment type="caution">
    <text evidence="2">The sequence shown here is derived from an EMBL/GenBank/DDBJ whole genome shotgun (WGS) entry which is preliminary data.</text>
</comment>
<dbReference type="Pfam" id="PF00144">
    <property type="entry name" value="Beta-lactamase"/>
    <property type="match status" value="1"/>
</dbReference>
<name>A0ABP9WJI9_9MICO</name>
<gene>
    <name evidence="2" type="ORF">Lsed01_01820</name>
</gene>